<dbReference type="Gene3D" id="1.25.40.10">
    <property type="entry name" value="Tetratricopeptide repeat domain"/>
    <property type="match status" value="1"/>
</dbReference>
<keyword evidence="4" id="KW-1185">Reference proteome</keyword>
<feature type="compositionally biased region" description="Basic and acidic residues" evidence="1">
    <location>
        <begin position="51"/>
        <end position="64"/>
    </location>
</feature>
<accession>A0AAV9GHE4</accession>
<dbReference type="GO" id="GO:0000184">
    <property type="term" value="P:nuclear-transcribed mRNA catabolic process, nonsense-mediated decay"/>
    <property type="evidence" value="ECO:0007669"/>
    <property type="project" value="TreeGrafter"/>
</dbReference>
<organism evidence="3 4">
    <name type="scientific">Podospora aff. communis PSN243</name>
    <dbReference type="NCBI Taxonomy" id="3040156"/>
    <lineage>
        <taxon>Eukaryota</taxon>
        <taxon>Fungi</taxon>
        <taxon>Dikarya</taxon>
        <taxon>Ascomycota</taxon>
        <taxon>Pezizomycotina</taxon>
        <taxon>Sordariomycetes</taxon>
        <taxon>Sordariomycetidae</taxon>
        <taxon>Sordariales</taxon>
        <taxon>Podosporaceae</taxon>
        <taxon>Podospora</taxon>
    </lineage>
</organism>
<gene>
    <name evidence="3" type="ORF">QBC34DRAFT_302964</name>
</gene>
<evidence type="ECO:0000256" key="1">
    <source>
        <dbReference type="SAM" id="MobiDB-lite"/>
    </source>
</evidence>
<dbReference type="GO" id="GO:0005697">
    <property type="term" value="C:telomerase holoenzyme complex"/>
    <property type="evidence" value="ECO:0007669"/>
    <property type="project" value="TreeGrafter"/>
</dbReference>
<feature type="non-terminal residue" evidence="3">
    <location>
        <position position="1"/>
    </location>
</feature>
<dbReference type="Proteomes" id="UP001321760">
    <property type="component" value="Unassembled WGS sequence"/>
</dbReference>
<dbReference type="PANTHER" id="PTHR15696">
    <property type="entry name" value="SMG-7 SUPPRESSOR WITH MORPHOLOGICAL EFFECT ON GENITALIA PROTEIN 7"/>
    <property type="match status" value="1"/>
</dbReference>
<feature type="region of interest" description="Disordered" evidence="1">
    <location>
        <begin position="105"/>
        <end position="142"/>
    </location>
</feature>
<dbReference type="SUPFAM" id="SSF48452">
    <property type="entry name" value="TPR-like"/>
    <property type="match status" value="1"/>
</dbReference>
<dbReference type="EMBL" id="MU865949">
    <property type="protein sequence ID" value="KAK4447512.1"/>
    <property type="molecule type" value="Genomic_DNA"/>
</dbReference>
<protein>
    <submittedName>
        <fullName evidence="3">EST/SMG-like protein 1</fullName>
    </submittedName>
</protein>
<dbReference type="Pfam" id="PF10373">
    <property type="entry name" value="EST1_DNA_bind"/>
    <property type="match status" value="1"/>
</dbReference>
<dbReference type="InterPro" id="IPR018834">
    <property type="entry name" value="DNA/RNA-bd_Est1-type"/>
</dbReference>
<dbReference type="AlphaFoldDB" id="A0AAV9GHE4"/>
<dbReference type="GO" id="GO:0070034">
    <property type="term" value="F:telomerase RNA binding"/>
    <property type="evidence" value="ECO:0007669"/>
    <property type="project" value="TreeGrafter"/>
</dbReference>
<dbReference type="InterPro" id="IPR011990">
    <property type="entry name" value="TPR-like_helical_dom_sf"/>
</dbReference>
<dbReference type="GO" id="GO:0042162">
    <property type="term" value="F:telomeric DNA binding"/>
    <property type="evidence" value="ECO:0007669"/>
    <property type="project" value="TreeGrafter"/>
</dbReference>
<feature type="compositionally biased region" description="Polar residues" evidence="1">
    <location>
        <begin position="14"/>
        <end position="26"/>
    </location>
</feature>
<name>A0AAV9GHE4_9PEZI</name>
<dbReference type="InterPro" id="IPR045153">
    <property type="entry name" value="Est1/Ebs1-like"/>
</dbReference>
<evidence type="ECO:0000313" key="3">
    <source>
        <dbReference type="EMBL" id="KAK4447512.1"/>
    </source>
</evidence>
<dbReference type="PANTHER" id="PTHR15696:SF0">
    <property type="entry name" value="TELOMERASE-BINDING PROTEIN EST1A"/>
    <property type="match status" value="1"/>
</dbReference>
<feature type="region of interest" description="Disordered" evidence="1">
    <location>
        <begin position="1"/>
        <end position="93"/>
    </location>
</feature>
<evidence type="ECO:0000313" key="4">
    <source>
        <dbReference type="Proteomes" id="UP001321760"/>
    </source>
</evidence>
<dbReference type="FunFam" id="1.25.40.10:FF:000202">
    <property type="entry name" value="Unplaced genomic scaffold supercont1.7, whole genome shotgun sequence"/>
    <property type="match status" value="1"/>
</dbReference>
<feature type="domain" description="DNA/RNA-binding" evidence="2">
    <location>
        <begin position="310"/>
        <end position="582"/>
    </location>
</feature>
<comment type="caution">
    <text evidence="3">The sequence shown here is derived from an EMBL/GenBank/DDBJ whole genome shotgun (WGS) entry which is preliminary data.</text>
</comment>
<reference evidence="3" key="1">
    <citation type="journal article" date="2023" name="Mol. Phylogenet. Evol.">
        <title>Genome-scale phylogeny and comparative genomics of the fungal order Sordariales.</title>
        <authorList>
            <person name="Hensen N."/>
            <person name="Bonometti L."/>
            <person name="Westerberg I."/>
            <person name="Brannstrom I.O."/>
            <person name="Guillou S."/>
            <person name="Cros-Aarteil S."/>
            <person name="Calhoun S."/>
            <person name="Haridas S."/>
            <person name="Kuo A."/>
            <person name="Mondo S."/>
            <person name="Pangilinan J."/>
            <person name="Riley R."/>
            <person name="LaButti K."/>
            <person name="Andreopoulos B."/>
            <person name="Lipzen A."/>
            <person name="Chen C."/>
            <person name="Yan M."/>
            <person name="Daum C."/>
            <person name="Ng V."/>
            <person name="Clum A."/>
            <person name="Steindorff A."/>
            <person name="Ohm R.A."/>
            <person name="Martin F."/>
            <person name="Silar P."/>
            <person name="Natvig D.O."/>
            <person name="Lalanne C."/>
            <person name="Gautier V."/>
            <person name="Ament-Velasquez S.L."/>
            <person name="Kruys A."/>
            <person name="Hutchinson M.I."/>
            <person name="Powell A.J."/>
            <person name="Barry K."/>
            <person name="Miller A.N."/>
            <person name="Grigoriev I.V."/>
            <person name="Debuchy R."/>
            <person name="Gladieux P."/>
            <person name="Hiltunen Thoren M."/>
            <person name="Johannesson H."/>
        </authorList>
    </citation>
    <scope>NUCLEOTIDE SEQUENCE</scope>
    <source>
        <strain evidence="3">PSN243</strain>
    </source>
</reference>
<reference evidence="3" key="2">
    <citation type="submission" date="2023-05" db="EMBL/GenBank/DDBJ databases">
        <authorList>
            <consortium name="Lawrence Berkeley National Laboratory"/>
            <person name="Steindorff A."/>
            <person name="Hensen N."/>
            <person name="Bonometti L."/>
            <person name="Westerberg I."/>
            <person name="Brannstrom I.O."/>
            <person name="Guillou S."/>
            <person name="Cros-Aarteil S."/>
            <person name="Calhoun S."/>
            <person name="Haridas S."/>
            <person name="Kuo A."/>
            <person name="Mondo S."/>
            <person name="Pangilinan J."/>
            <person name="Riley R."/>
            <person name="Labutti K."/>
            <person name="Andreopoulos B."/>
            <person name="Lipzen A."/>
            <person name="Chen C."/>
            <person name="Yanf M."/>
            <person name="Daum C."/>
            <person name="Ng V."/>
            <person name="Clum A."/>
            <person name="Ohm R."/>
            <person name="Martin F."/>
            <person name="Silar P."/>
            <person name="Natvig D."/>
            <person name="Lalanne C."/>
            <person name="Gautier V."/>
            <person name="Ament-Velasquez S.L."/>
            <person name="Kruys A."/>
            <person name="Hutchinson M.I."/>
            <person name="Powell A.J."/>
            <person name="Barry K."/>
            <person name="Miller A.N."/>
            <person name="Grigoriev I.V."/>
            <person name="Debuchy R."/>
            <person name="Gladieux P."/>
            <person name="Thoren M.H."/>
            <person name="Johannesson H."/>
        </authorList>
    </citation>
    <scope>NUCLEOTIDE SEQUENCE</scope>
    <source>
        <strain evidence="3">PSN243</strain>
    </source>
</reference>
<evidence type="ECO:0000259" key="2">
    <source>
        <dbReference type="Pfam" id="PF10373"/>
    </source>
</evidence>
<proteinExistence type="predicted"/>
<sequence>LSRKKPGVVDTPAGVTSQPDQESSARSPPSSLKREGSSSRSASPPKRSKGKQAEESRAEFDRGPLHHARGAGKGRLWNPDEGSAPPRPASYDRSNIAVNHRIRLSSGTHQHPRPPRQSHQQSGARQSEETSTELIKQPETRPISQEQLVAEVKGIYAGLVMVENKCIEVDNAQNTQNDPSNSKLNNEQWQALIALHRTLLHEHHDFFLASQHPSASPALRRLASKYAMPARMWRHGIHSFLELLRHRLPASLEHMLTFIYLAYSMMALLYETVPAFKDTWIECLGDLGRYRMAIEDDNIRDREVWTAVSRGWYSKASDSAPGTGRLYHHLAILARPNALQQLFYYNKSLCVAIPFVAARDSIMTLLDPIMAPNSSQQSRLPPTEHAFVKTHGIMFSKKNYSKLEASADEFINTLDNHIGRSTRRFLEPGYYIGISNCCAITGYGSDNNPIYSRIKQTLAGEQQDQPMSGSNVDEEASKDLAVAQTFANRTNDVILRRFGDPNILSYVHTILTFLYHSTFYPEAMELLAAEFPWKLMSLTLNTLLSSCQSYARIESEEFPHPEKEESPRPLPEDYAMRGLVWVANYYPKTWFDNDKIEDDEKGLEAASMGEERKIRVLYLGCRIARENKWLRYDNQTHQFSVSPEFDIELEPVPVTSAESIDFGELPDALATP</sequence>